<protein>
    <submittedName>
        <fullName evidence="1">Uncharacterized protein</fullName>
    </submittedName>
</protein>
<evidence type="ECO:0000313" key="2">
    <source>
        <dbReference type="Proteomes" id="UP000234456"/>
    </source>
</evidence>
<organism evidence="1 2">
    <name type="scientific">Ralstonia pickettii</name>
    <name type="common">Burkholderia pickettii</name>
    <dbReference type="NCBI Taxonomy" id="329"/>
    <lineage>
        <taxon>Bacteria</taxon>
        <taxon>Pseudomonadati</taxon>
        <taxon>Pseudomonadota</taxon>
        <taxon>Betaproteobacteria</taxon>
        <taxon>Burkholderiales</taxon>
        <taxon>Burkholderiaceae</taxon>
        <taxon>Ralstonia</taxon>
    </lineage>
</organism>
<dbReference type="EMBL" id="PKQE01000001">
    <property type="protein sequence ID" value="PLC44504.1"/>
    <property type="molecule type" value="Genomic_DNA"/>
</dbReference>
<sequence length="135" mass="14873">MPTVQEELDRKTFETLEWLFGAVRRGNLTQDQFSTGVDTLFMAVSGLLGKDFIDLITAAQAECSNEAPVLKRVFVNGKKILVIKWTVGSTRVTVGKRVNGLATGGHIKDFDSALDAKNTFEHLCHVVTSKGFEEI</sequence>
<dbReference type="OrthoDB" id="9979413at2"/>
<comment type="caution">
    <text evidence="1">The sequence shown here is derived from an EMBL/GenBank/DDBJ whole genome shotgun (WGS) entry which is preliminary data.</text>
</comment>
<reference evidence="1 2" key="1">
    <citation type="submission" date="2017-12" db="EMBL/GenBank/DDBJ databases">
        <title>Draft genome sequence of Ralstonia pickettii 52.</title>
        <authorList>
            <person name="Zheng B."/>
        </authorList>
    </citation>
    <scope>NUCLEOTIDE SEQUENCE [LARGE SCALE GENOMIC DNA]</scope>
    <source>
        <strain evidence="1 2">52</strain>
    </source>
</reference>
<dbReference type="AlphaFoldDB" id="A0A2N4TXQ5"/>
<dbReference type="RefSeq" id="WP_102064915.1">
    <property type="nucleotide sequence ID" value="NZ_PKQE01000001.1"/>
</dbReference>
<dbReference type="Proteomes" id="UP000234456">
    <property type="component" value="Unassembled WGS sequence"/>
</dbReference>
<accession>A0A2N4TXQ5</accession>
<name>A0A2N4TXQ5_RALPI</name>
<proteinExistence type="predicted"/>
<gene>
    <name evidence="1" type="ORF">C0Q88_07440</name>
</gene>
<evidence type="ECO:0000313" key="1">
    <source>
        <dbReference type="EMBL" id="PLC44504.1"/>
    </source>
</evidence>